<protein>
    <recommendedName>
        <fullName evidence="1">F-box domain-containing protein</fullName>
    </recommendedName>
</protein>
<name>A0AAD6Y4L8_9AGAR</name>
<dbReference type="InterPro" id="IPR032675">
    <property type="entry name" value="LRR_dom_sf"/>
</dbReference>
<dbReference type="Gene3D" id="3.80.10.10">
    <property type="entry name" value="Ribonuclease Inhibitor"/>
    <property type="match status" value="1"/>
</dbReference>
<dbReference type="Proteomes" id="UP001219525">
    <property type="component" value="Unassembled WGS sequence"/>
</dbReference>
<comment type="caution">
    <text evidence="2">The sequence shown here is derived from an EMBL/GenBank/DDBJ whole genome shotgun (WGS) entry which is preliminary data.</text>
</comment>
<keyword evidence="3" id="KW-1185">Reference proteome</keyword>
<sequence>MGRIAEHDADHARLAEIAGEVTEIVETEDLGERLPRLPLSKANIRERFISYDNPASILPTEIVSEIFVHVLPAYPICPPLAGKSSPTQLTHVCRQWREIALGTPSLWRAIPFCRAKPEWNLDPVTIWLRRSGSCPLSLHMDEPSATRVIEIIVSHRARWEYLSLYLESWCYDLLEMIGPMPLLREMKLDASCDDWSVYQHSTPLPTVFCEAPHLRSMTFVEYTFPSIGFPWSQLTSLSLVRIDVGDCTKLLQQTVNLVHCKIYLGTGNVYTNLRLQLPRLESLKMEYDRRYGSGLMEYLGTFIVPALLRLQVSQCELDPDHFSHALSAFIAKAGCKLQELRITGPSNYPFHWVARYRRNFDNIRVFYNGILLSMDEECETTWDETFYFICDRNESPS</sequence>
<dbReference type="InterPro" id="IPR036047">
    <property type="entry name" value="F-box-like_dom_sf"/>
</dbReference>
<dbReference type="AlphaFoldDB" id="A0AAD6Y4L8"/>
<evidence type="ECO:0000313" key="3">
    <source>
        <dbReference type="Proteomes" id="UP001219525"/>
    </source>
</evidence>
<dbReference type="PANTHER" id="PTHR38926">
    <property type="entry name" value="F-BOX DOMAIN CONTAINING PROTEIN, EXPRESSED"/>
    <property type="match status" value="1"/>
</dbReference>
<dbReference type="SUPFAM" id="SSF52047">
    <property type="entry name" value="RNI-like"/>
    <property type="match status" value="1"/>
</dbReference>
<evidence type="ECO:0000259" key="1">
    <source>
        <dbReference type="Pfam" id="PF12937"/>
    </source>
</evidence>
<gene>
    <name evidence="2" type="ORF">GGX14DRAFT_659211</name>
</gene>
<dbReference type="PANTHER" id="PTHR38926:SF5">
    <property type="entry name" value="F-BOX AND LEUCINE-RICH REPEAT PROTEIN 6"/>
    <property type="match status" value="1"/>
</dbReference>
<proteinExistence type="predicted"/>
<organism evidence="2 3">
    <name type="scientific">Mycena pura</name>
    <dbReference type="NCBI Taxonomy" id="153505"/>
    <lineage>
        <taxon>Eukaryota</taxon>
        <taxon>Fungi</taxon>
        <taxon>Dikarya</taxon>
        <taxon>Basidiomycota</taxon>
        <taxon>Agaricomycotina</taxon>
        <taxon>Agaricomycetes</taxon>
        <taxon>Agaricomycetidae</taxon>
        <taxon>Agaricales</taxon>
        <taxon>Marasmiineae</taxon>
        <taxon>Mycenaceae</taxon>
        <taxon>Mycena</taxon>
    </lineage>
</organism>
<accession>A0AAD6Y4L8</accession>
<dbReference type="Gene3D" id="1.20.1280.50">
    <property type="match status" value="1"/>
</dbReference>
<feature type="domain" description="F-box" evidence="1">
    <location>
        <begin position="57"/>
        <end position="110"/>
    </location>
</feature>
<dbReference type="SUPFAM" id="SSF81383">
    <property type="entry name" value="F-box domain"/>
    <property type="match status" value="1"/>
</dbReference>
<dbReference type="InterPro" id="IPR001810">
    <property type="entry name" value="F-box_dom"/>
</dbReference>
<evidence type="ECO:0000313" key="2">
    <source>
        <dbReference type="EMBL" id="KAJ7201126.1"/>
    </source>
</evidence>
<reference evidence="2" key="1">
    <citation type="submission" date="2023-03" db="EMBL/GenBank/DDBJ databases">
        <title>Massive genome expansion in bonnet fungi (Mycena s.s.) driven by repeated elements and novel gene families across ecological guilds.</title>
        <authorList>
            <consortium name="Lawrence Berkeley National Laboratory"/>
            <person name="Harder C.B."/>
            <person name="Miyauchi S."/>
            <person name="Viragh M."/>
            <person name="Kuo A."/>
            <person name="Thoen E."/>
            <person name="Andreopoulos B."/>
            <person name="Lu D."/>
            <person name="Skrede I."/>
            <person name="Drula E."/>
            <person name="Henrissat B."/>
            <person name="Morin E."/>
            <person name="Kohler A."/>
            <person name="Barry K."/>
            <person name="LaButti K."/>
            <person name="Morin E."/>
            <person name="Salamov A."/>
            <person name="Lipzen A."/>
            <person name="Mereny Z."/>
            <person name="Hegedus B."/>
            <person name="Baldrian P."/>
            <person name="Stursova M."/>
            <person name="Weitz H."/>
            <person name="Taylor A."/>
            <person name="Grigoriev I.V."/>
            <person name="Nagy L.G."/>
            <person name="Martin F."/>
            <person name="Kauserud H."/>
        </authorList>
    </citation>
    <scope>NUCLEOTIDE SEQUENCE</scope>
    <source>
        <strain evidence="2">9144</strain>
    </source>
</reference>
<dbReference type="EMBL" id="JARJCW010000060">
    <property type="protein sequence ID" value="KAJ7201126.1"/>
    <property type="molecule type" value="Genomic_DNA"/>
</dbReference>
<dbReference type="Pfam" id="PF12937">
    <property type="entry name" value="F-box-like"/>
    <property type="match status" value="1"/>
</dbReference>